<feature type="chain" id="PRO_5002796647" evidence="17">
    <location>
        <begin position="40"/>
        <end position="752"/>
    </location>
</feature>
<evidence type="ECO:0000256" key="17">
    <source>
        <dbReference type="SAM" id="SignalP"/>
    </source>
</evidence>
<keyword evidence="11 14" id="KW-0472">Membrane</keyword>
<keyword evidence="6 14" id="KW-0812">Transmembrane</keyword>
<feature type="signal peptide" evidence="17">
    <location>
        <begin position="1"/>
        <end position="39"/>
    </location>
</feature>
<protein>
    <submittedName>
        <fullName evidence="20">TonB-dependent receptor protein</fullName>
    </submittedName>
</protein>
<sequence length="752" mass="83197">MRQQSHGRLQQFHLPMRVLRNTSFSLLLAGVSASPLSLADTVTEDSQAAGKKPEAAARLKTVKVNATATDGGVDNGYRTETVSGVGAWQGRSLQDTPYSLNVYSEELIENLQATTPDQVYRVNPTTQLVRAQHENNQPRIMMRGFSVQRSYRDGVPDDQYNHSATMEDTARIEVLNGLSGFLYGANNVGGVTNYVTKRSTDERVNQLTLSSLGGDSWYTHGDFGGKFDSEGKYGYRVNLVEQGGDGAIKNQEIEKTFYSLAFDGYLFDDFWVQIHGMDYTYDVNGSQTYWYFASGVKRPSADSIDNDISWGQPWTNRWYDYNRYGSNVKWQISERVALRAAYIDNRGTRGSESTSNTITSAGTYNQQISGVYAPGLDTLLSEQKDSGAAAYLDVLFETGAVEHKLTAGYQYNDSFQYRYQNQNGVATNAAPINLSGLSMSSPTYIPHPTNVAPVNRGVLILSSNTEYRNLVIGDDITFNEQWSALLGAAYTSITQKTGTGYDESALTPSVSILFKPVETLTTYISYIEALEAGVVVPQYYNNNQSVTVVNYPGVFDPLTSKQVEVGVKAKVSQLALDAAVFRIEKGLQYYVMIDPANVRFVQDGQQVHQGIELTAIGNLTDNLNIIGGFTWLDAQVEEQNENPALEGKTPVDVAERIMKVRFEYAAPFVPNLNLSASASYNGSSYGNTMNTDKVPGYTLFDIGARYQMDVAKKLVTFRADLHNLTNEHYWNGFNGTRIGDPRTLMVSATVEF</sequence>
<dbReference type="RefSeq" id="WP_012487898.1">
    <property type="nucleotide sequence ID" value="NC_010995.1"/>
</dbReference>
<accession>B3PJT8</accession>
<name>B3PJT8_CELJU</name>
<dbReference type="CDD" id="cd01347">
    <property type="entry name" value="ligand_gated_channel"/>
    <property type="match status" value="1"/>
</dbReference>
<keyword evidence="9" id="KW-0406">Ion transport</keyword>
<evidence type="ECO:0000256" key="13">
    <source>
        <dbReference type="ARBA" id="ARBA00023237"/>
    </source>
</evidence>
<dbReference type="NCBIfam" id="TIGR01783">
    <property type="entry name" value="TonB-siderophor"/>
    <property type="match status" value="1"/>
</dbReference>
<organism evidence="20 21">
    <name type="scientific">Cellvibrio japonicus (strain Ueda107)</name>
    <name type="common">Pseudomonas fluorescens subsp. cellulosa</name>
    <dbReference type="NCBI Taxonomy" id="498211"/>
    <lineage>
        <taxon>Bacteria</taxon>
        <taxon>Pseudomonadati</taxon>
        <taxon>Pseudomonadota</taxon>
        <taxon>Gammaproteobacteria</taxon>
        <taxon>Cellvibrionales</taxon>
        <taxon>Cellvibrionaceae</taxon>
        <taxon>Cellvibrio</taxon>
    </lineage>
</organism>
<evidence type="ECO:0000256" key="12">
    <source>
        <dbReference type="ARBA" id="ARBA00023170"/>
    </source>
</evidence>
<dbReference type="Gene3D" id="2.40.170.20">
    <property type="entry name" value="TonB-dependent receptor, beta-barrel domain"/>
    <property type="match status" value="1"/>
</dbReference>
<evidence type="ECO:0000256" key="15">
    <source>
        <dbReference type="PROSITE-ProRule" id="PRU10144"/>
    </source>
</evidence>
<keyword evidence="21" id="KW-1185">Reference proteome</keyword>
<evidence type="ECO:0000259" key="19">
    <source>
        <dbReference type="Pfam" id="PF07715"/>
    </source>
</evidence>
<keyword evidence="3 14" id="KW-0813">Transport</keyword>
<dbReference type="AlphaFoldDB" id="B3PJT8"/>
<keyword evidence="13 14" id="KW-0998">Cell outer membrane</keyword>
<evidence type="ECO:0000256" key="5">
    <source>
        <dbReference type="ARBA" id="ARBA00022496"/>
    </source>
</evidence>
<keyword evidence="12 20" id="KW-0675">Receptor</keyword>
<dbReference type="GO" id="GO:0009279">
    <property type="term" value="C:cell outer membrane"/>
    <property type="evidence" value="ECO:0007669"/>
    <property type="project" value="UniProtKB-SubCell"/>
</dbReference>
<evidence type="ECO:0000256" key="1">
    <source>
        <dbReference type="ARBA" id="ARBA00004571"/>
    </source>
</evidence>
<feature type="short sequence motif" description="TonB C-terminal box" evidence="15">
    <location>
        <begin position="735"/>
        <end position="752"/>
    </location>
</feature>
<feature type="domain" description="TonB-dependent receptor-like beta-barrel" evidence="18">
    <location>
        <begin position="279"/>
        <end position="724"/>
    </location>
</feature>
<dbReference type="GO" id="GO:0015344">
    <property type="term" value="F:siderophore uptake transmembrane transporter activity"/>
    <property type="evidence" value="ECO:0007669"/>
    <property type="project" value="TreeGrafter"/>
</dbReference>
<evidence type="ECO:0000256" key="6">
    <source>
        <dbReference type="ARBA" id="ARBA00022692"/>
    </source>
</evidence>
<comment type="similarity">
    <text evidence="2 14 16">Belongs to the TonB-dependent receptor family.</text>
</comment>
<evidence type="ECO:0000256" key="9">
    <source>
        <dbReference type="ARBA" id="ARBA00023065"/>
    </source>
</evidence>
<dbReference type="InterPro" id="IPR039426">
    <property type="entry name" value="TonB-dep_rcpt-like"/>
</dbReference>
<dbReference type="InterPro" id="IPR010917">
    <property type="entry name" value="TonB_rcpt_CS"/>
</dbReference>
<keyword evidence="8" id="KW-0408">Iron</keyword>
<evidence type="ECO:0000313" key="21">
    <source>
        <dbReference type="Proteomes" id="UP000001036"/>
    </source>
</evidence>
<dbReference type="GO" id="GO:0038023">
    <property type="term" value="F:signaling receptor activity"/>
    <property type="evidence" value="ECO:0007669"/>
    <property type="project" value="InterPro"/>
</dbReference>
<evidence type="ECO:0000256" key="3">
    <source>
        <dbReference type="ARBA" id="ARBA00022448"/>
    </source>
</evidence>
<keyword evidence="10 16" id="KW-0798">TonB box</keyword>
<dbReference type="KEGG" id="cja:CJA_2298"/>
<dbReference type="PROSITE" id="PS01156">
    <property type="entry name" value="TONB_DEPENDENT_REC_2"/>
    <property type="match status" value="1"/>
</dbReference>
<dbReference type="Gene3D" id="2.170.130.10">
    <property type="entry name" value="TonB-dependent receptor, plug domain"/>
    <property type="match status" value="1"/>
</dbReference>
<gene>
    <name evidence="20" type="ordered locus">CJA_2298</name>
</gene>
<dbReference type="PANTHER" id="PTHR32552:SF82">
    <property type="entry name" value="FCUA PROTEIN"/>
    <property type="match status" value="1"/>
</dbReference>
<dbReference type="HOGENOM" id="CLU_008287_22_1_6"/>
<keyword evidence="5" id="KW-0410">Iron transport</keyword>
<dbReference type="OrthoDB" id="8732650at2"/>
<dbReference type="Proteomes" id="UP000001036">
    <property type="component" value="Chromosome"/>
</dbReference>
<evidence type="ECO:0000256" key="4">
    <source>
        <dbReference type="ARBA" id="ARBA00022452"/>
    </source>
</evidence>
<evidence type="ECO:0000256" key="10">
    <source>
        <dbReference type="ARBA" id="ARBA00023077"/>
    </source>
</evidence>
<dbReference type="InterPro" id="IPR012910">
    <property type="entry name" value="Plug_dom"/>
</dbReference>
<dbReference type="EMBL" id="CP000934">
    <property type="protein sequence ID" value="ACE83959.1"/>
    <property type="molecule type" value="Genomic_DNA"/>
</dbReference>
<evidence type="ECO:0000256" key="11">
    <source>
        <dbReference type="ARBA" id="ARBA00023136"/>
    </source>
</evidence>
<feature type="domain" description="TonB-dependent receptor plug" evidence="19">
    <location>
        <begin position="93"/>
        <end position="191"/>
    </location>
</feature>
<evidence type="ECO:0000256" key="2">
    <source>
        <dbReference type="ARBA" id="ARBA00009810"/>
    </source>
</evidence>
<reference evidence="20 21" key="1">
    <citation type="journal article" date="2008" name="J. Bacteriol.">
        <title>Insights into plant cell wall degradation from the genome sequence of the soil bacterium Cellvibrio japonicus.</title>
        <authorList>
            <person name="Deboy R.T."/>
            <person name="Mongodin E.F."/>
            <person name="Fouts D.E."/>
            <person name="Tailford L.E."/>
            <person name="Khouri H."/>
            <person name="Emerson J.B."/>
            <person name="Mohamoud Y."/>
            <person name="Watkins K."/>
            <person name="Henrissat B."/>
            <person name="Gilbert H.J."/>
            <person name="Nelson K.E."/>
        </authorList>
    </citation>
    <scope>NUCLEOTIDE SEQUENCE [LARGE SCALE GENOMIC DNA]</scope>
    <source>
        <strain evidence="20 21">Ueda107</strain>
    </source>
</reference>
<evidence type="ECO:0000256" key="8">
    <source>
        <dbReference type="ARBA" id="ARBA00023004"/>
    </source>
</evidence>
<keyword evidence="4 14" id="KW-1134">Transmembrane beta strand</keyword>
<dbReference type="SUPFAM" id="SSF56935">
    <property type="entry name" value="Porins"/>
    <property type="match status" value="1"/>
</dbReference>
<dbReference type="Pfam" id="PF07715">
    <property type="entry name" value="Plug"/>
    <property type="match status" value="1"/>
</dbReference>
<dbReference type="eggNOG" id="COG4773">
    <property type="taxonomic scope" value="Bacteria"/>
</dbReference>
<dbReference type="GO" id="GO:0015891">
    <property type="term" value="P:siderophore transport"/>
    <property type="evidence" value="ECO:0007669"/>
    <property type="project" value="InterPro"/>
</dbReference>
<proteinExistence type="inferred from homology"/>
<comment type="subcellular location">
    <subcellularLocation>
        <location evidence="1 14">Cell outer membrane</location>
        <topology evidence="1 14">Multi-pass membrane protein</topology>
    </subcellularLocation>
</comment>
<dbReference type="InterPro" id="IPR036942">
    <property type="entry name" value="Beta-barrel_TonB_sf"/>
</dbReference>
<dbReference type="InterPro" id="IPR000531">
    <property type="entry name" value="Beta-barrel_TonB"/>
</dbReference>
<dbReference type="PANTHER" id="PTHR32552">
    <property type="entry name" value="FERRICHROME IRON RECEPTOR-RELATED"/>
    <property type="match status" value="1"/>
</dbReference>
<dbReference type="InterPro" id="IPR037066">
    <property type="entry name" value="Plug_dom_sf"/>
</dbReference>
<evidence type="ECO:0000256" key="7">
    <source>
        <dbReference type="ARBA" id="ARBA00022729"/>
    </source>
</evidence>
<evidence type="ECO:0000256" key="14">
    <source>
        <dbReference type="PROSITE-ProRule" id="PRU01360"/>
    </source>
</evidence>
<evidence type="ECO:0000259" key="18">
    <source>
        <dbReference type="Pfam" id="PF00593"/>
    </source>
</evidence>
<evidence type="ECO:0000256" key="16">
    <source>
        <dbReference type="RuleBase" id="RU003357"/>
    </source>
</evidence>
<dbReference type="InterPro" id="IPR010105">
    <property type="entry name" value="TonB_sidphr_rcpt"/>
</dbReference>
<dbReference type="Pfam" id="PF00593">
    <property type="entry name" value="TonB_dep_Rec_b-barrel"/>
    <property type="match status" value="1"/>
</dbReference>
<keyword evidence="7 17" id="KW-0732">Signal</keyword>
<dbReference type="PROSITE" id="PS52016">
    <property type="entry name" value="TONB_DEPENDENT_REC_3"/>
    <property type="match status" value="1"/>
</dbReference>
<dbReference type="STRING" id="498211.CJA_2298"/>
<evidence type="ECO:0000313" key="20">
    <source>
        <dbReference type="EMBL" id="ACE83959.1"/>
    </source>
</evidence>